<evidence type="ECO:0000313" key="2">
    <source>
        <dbReference type="Proteomes" id="UP001281410"/>
    </source>
</evidence>
<gene>
    <name evidence="1" type="ORF">Dsin_016643</name>
</gene>
<comment type="caution">
    <text evidence="1">The sequence shown here is derived from an EMBL/GenBank/DDBJ whole genome shotgun (WGS) entry which is preliminary data.</text>
</comment>
<reference evidence="1" key="1">
    <citation type="journal article" date="2023" name="Plant J.">
        <title>Genome sequences and population genomics provide insights into the demographic history, inbreeding, and mutation load of two 'living fossil' tree species of Dipteronia.</title>
        <authorList>
            <person name="Feng Y."/>
            <person name="Comes H.P."/>
            <person name="Chen J."/>
            <person name="Zhu S."/>
            <person name="Lu R."/>
            <person name="Zhang X."/>
            <person name="Li P."/>
            <person name="Qiu J."/>
            <person name="Olsen K.M."/>
            <person name="Qiu Y."/>
        </authorList>
    </citation>
    <scope>NUCLEOTIDE SEQUENCE</scope>
    <source>
        <strain evidence="1">NBL</strain>
    </source>
</reference>
<dbReference type="EMBL" id="JANJYJ010000005">
    <property type="protein sequence ID" value="KAK3211937.1"/>
    <property type="molecule type" value="Genomic_DNA"/>
</dbReference>
<dbReference type="Gene3D" id="3.60.10.10">
    <property type="entry name" value="Endonuclease/exonuclease/phosphatase"/>
    <property type="match status" value="1"/>
</dbReference>
<dbReference type="SUPFAM" id="SSF56219">
    <property type="entry name" value="DNase I-like"/>
    <property type="match status" value="1"/>
</dbReference>
<evidence type="ECO:0008006" key="3">
    <source>
        <dbReference type="Google" id="ProtNLM"/>
    </source>
</evidence>
<dbReference type="PANTHER" id="PTHR35218:SF9">
    <property type="entry name" value="ENDONUCLEASE_EXONUCLEASE_PHOSPHATASE DOMAIN-CONTAINING PROTEIN"/>
    <property type="match status" value="1"/>
</dbReference>
<dbReference type="PANTHER" id="PTHR35218">
    <property type="entry name" value="RNASE H DOMAIN-CONTAINING PROTEIN"/>
    <property type="match status" value="1"/>
</dbReference>
<dbReference type="Proteomes" id="UP001281410">
    <property type="component" value="Unassembled WGS sequence"/>
</dbReference>
<dbReference type="AlphaFoldDB" id="A0AAE0AEU0"/>
<organism evidence="1 2">
    <name type="scientific">Dipteronia sinensis</name>
    <dbReference type="NCBI Taxonomy" id="43782"/>
    <lineage>
        <taxon>Eukaryota</taxon>
        <taxon>Viridiplantae</taxon>
        <taxon>Streptophyta</taxon>
        <taxon>Embryophyta</taxon>
        <taxon>Tracheophyta</taxon>
        <taxon>Spermatophyta</taxon>
        <taxon>Magnoliopsida</taxon>
        <taxon>eudicotyledons</taxon>
        <taxon>Gunneridae</taxon>
        <taxon>Pentapetalae</taxon>
        <taxon>rosids</taxon>
        <taxon>malvids</taxon>
        <taxon>Sapindales</taxon>
        <taxon>Sapindaceae</taxon>
        <taxon>Hippocastanoideae</taxon>
        <taxon>Acereae</taxon>
        <taxon>Dipteronia</taxon>
    </lineage>
</organism>
<proteinExistence type="predicted"/>
<accession>A0AAE0AEU0</accession>
<dbReference type="InterPro" id="IPR036691">
    <property type="entry name" value="Endo/exonu/phosph_ase_sf"/>
</dbReference>
<evidence type="ECO:0000313" key="1">
    <source>
        <dbReference type="EMBL" id="KAK3211937.1"/>
    </source>
</evidence>
<protein>
    <recommendedName>
        <fullName evidence="3">Endonuclease/exonuclease/phosphatase domain-containing protein</fullName>
    </recommendedName>
</protein>
<sequence>MESVRAKLGFFGKLVVNAEGRKYGLCLFWTEEIDVSLLSYSKFHIDVQVRTQRLTGFYGHPEPAQRHHAWTLLRRLYGIYSLPWLCAGDFNEILEDTEKQGGIQRPR</sequence>
<keyword evidence="2" id="KW-1185">Reference proteome</keyword>
<name>A0AAE0AEU0_9ROSI</name>